<evidence type="ECO:0008006" key="4">
    <source>
        <dbReference type="Google" id="ProtNLM"/>
    </source>
</evidence>
<organism evidence="2 3">
    <name type="scientific">Brochothrix thermosphacta</name>
    <name type="common">Microbacterium thermosphactum</name>
    <dbReference type="NCBI Taxonomy" id="2756"/>
    <lineage>
        <taxon>Bacteria</taxon>
        <taxon>Bacillati</taxon>
        <taxon>Bacillota</taxon>
        <taxon>Bacilli</taxon>
        <taxon>Bacillales</taxon>
        <taxon>Listeriaceae</taxon>
        <taxon>Brochothrix</taxon>
    </lineage>
</organism>
<dbReference type="EMBL" id="OUNC01000045">
    <property type="protein sequence ID" value="SPP29499.1"/>
    <property type="molecule type" value="Genomic_DNA"/>
</dbReference>
<dbReference type="Proteomes" id="UP000270190">
    <property type="component" value="Unassembled WGS sequence"/>
</dbReference>
<dbReference type="RefSeq" id="WP_081312067.1">
    <property type="nucleotide sequence ID" value="NZ_CBCPKC010000007.1"/>
</dbReference>
<reference evidence="3" key="1">
    <citation type="submission" date="2018-04" db="EMBL/GenBank/DDBJ databases">
        <authorList>
            <person name="Illikoud N."/>
        </authorList>
    </citation>
    <scope>NUCLEOTIDE SEQUENCE [LARGE SCALE GENOMIC DNA]</scope>
</reference>
<sequence length="47" mass="5516">MTIFESLQLMLVFGMFIISLLMLVVVLIKLDKKNNRPNFSRLTVIFQ</sequence>
<proteinExistence type="predicted"/>
<evidence type="ECO:0000256" key="1">
    <source>
        <dbReference type="SAM" id="Phobius"/>
    </source>
</evidence>
<keyword evidence="1" id="KW-0472">Membrane</keyword>
<protein>
    <recommendedName>
        <fullName evidence="4">Holin-like toxin</fullName>
    </recommendedName>
</protein>
<feature type="transmembrane region" description="Helical" evidence="1">
    <location>
        <begin position="6"/>
        <end position="28"/>
    </location>
</feature>
<keyword evidence="1" id="KW-1133">Transmembrane helix</keyword>
<dbReference type="AlphaFoldDB" id="A0A2X0QMB3"/>
<evidence type="ECO:0000313" key="2">
    <source>
        <dbReference type="EMBL" id="SPP29499.1"/>
    </source>
</evidence>
<keyword evidence="1" id="KW-0812">Transmembrane</keyword>
<gene>
    <name evidence="2" type="ORF">BTBSAS_50147</name>
</gene>
<name>A0A2X0QMB3_BROTH</name>
<evidence type="ECO:0000313" key="3">
    <source>
        <dbReference type="Proteomes" id="UP000270190"/>
    </source>
</evidence>
<dbReference type="InterPro" id="IPR031616">
    <property type="entry name" value="BsrE-like"/>
</dbReference>
<accession>A0A2X0QMB3</accession>
<dbReference type="Pfam" id="PF16935">
    <property type="entry name" value="Hol_Tox"/>
    <property type="match status" value="1"/>
</dbReference>